<accession>A0A7Y2M0F4</accession>
<keyword evidence="5" id="KW-0378">Hydrolase</keyword>
<dbReference type="SMART" id="SM00892">
    <property type="entry name" value="Endonuclease_NS"/>
    <property type="match status" value="1"/>
</dbReference>
<name>A0A7Y2M0F4_9MICO</name>
<dbReference type="PANTHER" id="PTHR13966:SF5">
    <property type="entry name" value="ENDONUCLEASE G, MITOCHONDRIAL"/>
    <property type="match status" value="1"/>
</dbReference>
<dbReference type="SUPFAM" id="SSF54060">
    <property type="entry name" value="His-Me finger endonucleases"/>
    <property type="match status" value="1"/>
</dbReference>
<dbReference type="SMART" id="SM00477">
    <property type="entry name" value="NUC"/>
    <property type="match status" value="1"/>
</dbReference>
<dbReference type="AlphaFoldDB" id="A0A7Y2M0F4"/>
<organism evidence="5 6">
    <name type="scientific">Microbacterium ulmi</name>
    <dbReference type="NCBI Taxonomy" id="179095"/>
    <lineage>
        <taxon>Bacteria</taxon>
        <taxon>Bacillati</taxon>
        <taxon>Actinomycetota</taxon>
        <taxon>Actinomycetes</taxon>
        <taxon>Micrococcales</taxon>
        <taxon>Microbacteriaceae</taxon>
        <taxon>Microbacterium</taxon>
    </lineage>
</organism>
<keyword evidence="5" id="KW-0540">Nuclease</keyword>
<evidence type="ECO:0000259" key="4">
    <source>
        <dbReference type="SMART" id="SM00892"/>
    </source>
</evidence>
<dbReference type="RefSeq" id="WP_167039302.1">
    <property type="nucleotide sequence ID" value="NZ_BAAANA010000001.1"/>
</dbReference>
<feature type="active site" description="Proton acceptor" evidence="1">
    <location>
        <position position="97"/>
    </location>
</feature>
<dbReference type="InterPro" id="IPR044929">
    <property type="entry name" value="DNA/RNA_non-sp_Endonuclease_sf"/>
</dbReference>
<feature type="domain" description="ENPP1-3/EXOG-like endonuclease/phosphodiesterase" evidence="3">
    <location>
        <begin position="36"/>
        <end position="251"/>
    </location>
</feature>
<dbReference type="Proteomes" id="UP000543598">
    <property type="component" value="Unassembled WGS sequence"/>
</dbReference>
<evidence type="ECO:0000313" key="5">
    <source>
        <dbReference type="EMBL" id="NNH04175.1"/>
    </source>
</evidence>
<protein>
    <submittedName>
        <fullName evidence="5">DNA/RNA non-specific endonuclease</fullName>
    </submittedName>
</protein>
<dbReference type="PANTHER" id="PTHR13966">
    <property type="entry name" value="ENDONUCLEASE RELATED"/>
    <property type="match status" value="1"/>
</dbReference>
<keyword evidence="5" id="KW-0255">Endonuclease</keyword>
<dbReference type="InterPro" id="IPR044925">
    <property type="entry name" value="His-Me_finger_sf"/>
</dbReference>
<reference evidence="5 6" key="1">
    <citation type="submission" date="2020-05" db="EMBL/GenBank/DDBJ databases">
        <title>MicrobeNet Type strains.</title>
        <authorList>
            <person name="Nicholson A.C."/>
        </authorList>
    </citation>
    <scope>NUCLEOTIDE SEQUENCE [LARGE SCALE GENOMIC DNA]</scope>
    <source>
        <strain evidence="5 6">JCM 14282</strain>
    </source>
</reference>
<dbReference type="GO" id="GO:0046872">
    <property type="term" value="F:metal ion binding"/>
    <property type="evidence" value="ECO:0007669"/>
    <property type="project" value="UniProtKB-KW"/>
</dbReference>
<evidence type="ECO:0000256" key="1">
    <source>
        <dbReference type="PIRSR" id="PIRSR640255-1"/>
    </source>
</evidence>
<dbReference type="Pfam" id="PF01223">
    <property type="entry name" value="Endonuclease_NS"/>
    <property type="match status" value="1"/>
</dbReference>
<feature type="binding site" evidence="2">
    <location>
        <position position="133"/>
    </location>
    <ligand>
        <name>Mg(2+)</name>
        <dbReference type="ChEBI" id="CHEBI:18420"/>
        <note>catalytic</note>
    </ligand>
</feature>
<dbReference type="InterPro" id="IPR040255">
    <property type="entry name" value="Non-specific_endonuclease"/>
</dbReference>
<dbReference type="GO" id="GO:0003676">
    <property type="term" value="F:nucleic acid binding"/>
    <property type="evidence" value="ECO:0007669"/>
    <property type="project" value="InterPro"/>
</dbReference>
<evidence type="ECO:0000313" key="6">
    <source>
        <dbReference type="Proteomes" id="UP000543598"/>
    </source>
</evidence>
<keyword evidence="6" id="KW-1185">Reference proteome</keyword>
<dbReference type="GO" id="GO:0004519">
    <property type="term" value="F:endonuclease activity"/>
    <property type="evidence" value="ECO:0007669"/>
    <property type="project" value="UniProtKB-KW"/>
</dbReference>
<dbReference type="EMBL" id="JABEMB010000012">
    <property type="protein sequence ID" value="NNH04175.1"/>
    <property type="molecule type" value="Genomic_DNA"/>
</dbReference>
<dbReference type="InterPro" id="IPR020821">
    <property type="entry name" value="ENPP1-3/EXOG-like_nuc-like"/>
</dbReference>
<dbReference type="Gene3D" id="3.40.570.10">
    <property type="entry name" value="Extracellular Endonuclease, subunit A"/>
    <property type="match status" value="1"/>
</dbReference>
<feature type="domain" description="DNA/RNA non-specific endonuclease/pyrophosphatase/phosphodiesterase" evidence="4">
    <location>
        <begin position="35"/>
        <end position="251"/>
    </location>
</feature>
<keyword evidence="2" id="KW-0479">Metal-binding</keyword>
<dbReference type="InterPro" id="IPR001604">
    <property type="entry name" value="Endo_G_ENPP1-like_dom"/>
</dbReference>
<evidence type="ECO:0000259" key="3">
    <source>
        <dbReference type="SMART" id="SM00477"/>
    </source>
</evidence>
<sequence>MTSPTTGGAGYDAGFLGIPLPLPRPADRRPVRELPYPRFTVLLDPARRLAMTTGVNIDGPTLHDLERRGDWRLDPRIPASEQAGPDVYARNDLDRGHLVRRRDPGWGTVEQARVATAATFAYPNAAPQASVFNQSKDLWLGLEDHVLHYADAADLRISVFTAPVLADDDPPYRGIRIPLRFWKIAAWSSADEGDPPALAAAGFVLDQAQLVDPSADVFAVPPLGAFRTFQAPIGDIAQLARVDLGALVDADVLPRAAVRARAWTQLHAPEDVVLG</sequence>
<evidence type="ECO:0000256" key="2">
    <source>
        <dbReference type="PIRSR" id="PIRSR640255-2"/>
    </source>
</evidence>
<comment type="caution">
    <text evidence="5">The sequence shown here is derived from an EMBL/GenBank/DDBJ whole genome shotgun (WGS) entry which is preliminary data.</text>
</comment>
<gene>
    <name evidence="5" type="ORF">HLA99_09965</name>
</gene>
<proteinExistence type="predicted"/>
<dbReference type="GO" id="GO:0016787">
    <property type="term" value="F:hydrolase activity"/>
    <property type="evidence" value="ECO:0007669"/>
    <property type="project" value="InterPro"/>
</dbReference>